<comment type="caution">
    <text evidence="1">The sequence shown here is derived from an EMBL/GenBank/DDBJ whole genome shotgun (WGS) entry which is preliminary data.</text>
</comment>
<sequence length="124" mass="14107">MGCARTCRPIFKARGKGPMVVYNQPDQIKPVKNPSLGTGLNDHHLRCTTPSLRGPLADHFQGPRHRSGQHFPDHYYTLPVLVASYCSRYVTLHWLITVPWHSIPPNAAWHLKHYLPLDLSLLQP</sequence>
<evidence type="ECO:0000313" key="2">
    <source>
        <dbReference type="Proteomes" id="UP001187192"/>
    </source>
</evidence>
<reference evidence="1" key="1">
    <citation type="submission" date="2023-07" db="EMBL/GenBank/DDBJ databases">
        <title>draft genome sequence of fig (Ficus carica).</title>
        <authorList>
            <person name="Takahashi T."/>
            <person name="Nishimura K."/>
        </authorList>
    </citation>
    <scope>NUCLEOTIDE SEQUENCE</scope>
</reference>
<organism evidence="1 2">
    <name type="scientific">Ficus carica</name>
    <name type="common">Common fig</name>
    <dbReference type="NCBI Taxonomy" id="3494"/>
    <lineage>
        <taxon>Eukaryota</taxon>
        <taxon>Viridiplantae</taxon>
        <taxon>Streptophyta</taxon>
        <taxon>Embryophyta</taxon>
        <taxon>Tracheophyta</taxon>
        <taxon>Spermatophyta</taxon>
        <taxon>Magnoliopsida</taxon>
        <taxon>eudicotyledons</taxon>
        <taxon>Gunneridae</taxon>
        <taxon>Pentapetalae</taxon>
        <taxon>rosids</taxon>
        <taxon>fabids</taxon>
        <taxon>Rosales</taxon>
        <taxon>Moraceae</taxon>
        <taxon>Ficeae</taxon>
        <taxon>Ficus</taxon>
    </lineage>
</organism>
<name>A0AA88JAG4_FICCA</name>
<keyword evidence="2" id="KW-1185">Reference proteome</keyword>
<evidence type="ECO:0000313" key="1">
    <source>
        <dbReference type="EMBL" id="GMN66725.1"/>
    </source>
</evidence>
<gene>
    <name evidence="1" type="ORF">TIFTF001_035789</name>
</gene>
<proteinExistence type="predicted"/>
<dbReference type="AlphaFoldDB" id="A0AA88JAG4"/>
<accession>A0AA88JAG4</accession>
<protein>
    <submittedName>
        <fullName evidence="1">Uncharacterized protein</fullName>
    </submittedName>
</protein>
<dbReference type="EMBL" id="BTGU01000356">
    <property type="protein sequence ID" value="GMN66725.1"/>
    <property type="molecule type" value="Genomic_DNA"/>
</dbReference>
<dbReference type="Proteomes" id="UP001187192">
    <property type="component" value="Unassembled WGS sequence"/>
</dbReference>